<dbReference type="InParanoid" id="A0A1J7J7E1"/>
<dbReference type="OrthoDB" id="4574562at2759"/>
<evidence type="ECO:0000256" key="1">
    <source>
        <dbReference type="SAM" id="MobiDB-lite"/>
    </source>
</evidence>
<name>A0A1J7J7E1_9PEZI</name>
<dbReference type="AlphaFoldDB" id="A0A1J7J7E1"/>
<proteinExistence type="predicted"/>
<sequence>MGFKGRATMLSLHSTGQPIAGYSCLMLKASDPLSGSLPDQHQSTATRTPEQPNKRIYHQVDMNLEVDPDRFKHRQAKNLLPLTNYRAPVGGKDEGNRAYEVIRHGQILEIENMGGGEDTLPSFGILNITYALMRIFQFTWKDNFSAKDDSFYYLRIVFATMRLAAAKPILVEKQRESGNGQGICLLQVTEAMTA</sequence>
<evidence type="ECO:0000313" key="2">
    <source>
        <dbReference type="EMBL" id="OIW25076.1"/>
    </source>
</evidence>
<feature type="region of interest" description="Disordered" evidence="1">
    <location>
        <begin position="34"/>
        <end position="53"/>
    </location>
</feature>
<gene>
    <name evidence="2" type="ORF">CONLIGDRAFT_684948</name>
</gene>
<evidence type="ECO:0000313" key="3">
    <source>
        <dbReference type="Proteomes" id="UP000182658"/>
    </source>
</evidence>
<feature type="compositionally biased region" description="Polar residues" evidence="1">
    <location>
        <begin position="37"/>
        <end position="51"/>
    </location>
</feature>
<reference evidence="2 3" key="1">
    <citation type="submission" date="2016-10" db="EMBL/GenBank/DDBJ databases">
        <title>Draft genome sequence of Coniochaeta ligniaria NRRL30616, a lignocellulolytic fungus for bioabatement of inhibitors in plant biomass hydrolysates.</title>
        <authorList>
            <consortium name="DOE Joint Genome Institute"/>
            <person name="Jimenez D.J."/>
            <person name="Hector R.E."/>
            <person name="Riley R."/>
            <person name="Sun H."/>
            <person name="Grigoriev I.V."/>
            <person name="Van Elsas J.D."/>
            <person name="Nichols N.N."/>
        </authorList>
    </citation>
    <scope>NUCLEOTIDE SEQUENCE [LARGE SCALE GENOMIC DNA]</scope>
    <source>
        <strain evidence="2 3">NRRL 30616</strain>
    </source>
</reference>
<dbReference type="PROSITE" id="PS51257">
    <property type="entry name" value="PROKAR_LIPOPROTEIN"/>
    <property type="match status" value="1"/>
</dbReference>
<accession>A0A1J7J7E1</accession>
<dbReference type="Proteomes" id="UP000182658">
    <property type="component" value="Unassembled WGS sequence"/>
</dbReference>
<organism evidence="2 3">
    <name type="scientific">Coniochaeta ligniaria NRRL 30616</name>
    <dbReference type="NCBI Taxonomy" id="1408157"/>
    <lineage>
        <taxon>Eukaryota</taxon>
        <taxon>Fungi</taxon>
        <taxon>Dikarya</taxon>
        <taxon>Ascomycota</taxon>
        <taxon>Pezizomycotina</taxon>
        <taxon>Sordariomycetes</taxon>
        <taxon>Sordariomycetidae</taxon>
        <taxon>Coniochaetales</taxon>
        <taxon>Coniochaetaceae</taxon>
        <taxon>Coniochaeta</taxon>
    </lineage>
</organism>
<protein>
    <submittedName>
        <fullName evidence="2">Uncharacterized protein</fullName>
    </submittedName>
</protein>
<dbReference type="EMBL" id="KV875102">
    <property type="protein sequence ID" value="OIW25076.1"/>
    <property type="molecule type" value="Genomic_DNA"/>
</dbReference>
<keyword evidence="3" id="KW-1185">Reference proteome</keyword>